<dbReference type="GO" id="GO:0032974">
    <property type="term" value="P:amino acid transmembrane export from vacuole"/>
    <property type="evidence" value="ECO:0007669"/>
    <property type="project" value="InterPro"/>
</dbReference>
<feature type="transmembrane region" description="Helical" evidence="9">
    <location>
        <begin position="225"/>
        <end position="250"/>
    </location>
</feature>
<dbReference type="Pfam" id="PF11700">
    <property type="entry name" value="ATG22"/>
    <property type="match status" value="1"/>
</dbReference>
<keyword evidence="11" id="KW-1185">Reference proteome</keyword>
<keyword evidence="8 9" id="KW-0472">Membrane</keyword>
<evidence type="ECO:0000256" key="9">
    <source>
        <dbReference type="RuleBase" id="RU363073"/>
    </source>
</evidence>
<evidence type="ECO:0000256" key="3">
    <source>
        <dbReference type="ARBA" id="ARBA00022448"/>
    </source>
</evidence>
<dbReference type="InterPro" id="IPR044738">
    <property type="entry name" value="Atg22"/>
</dbReference>
<keyword evidence="5 9" id="KW-0812">Transmembrane</keyword>
<feature type="transmembrane region" description="Helical" evidence="9">
    <location>
        <begin position="138"/>
        <end position="158"/>
    </location>
</feature>
<feature type="transmembrane region" description="Helical" evidence="9">
    <location>
        <begin position="329"/>
        <end position="346"/>
    </location>
</feature>
<dbReference type="GO" id="GO:0006914">
    <property type="term" value="P:autophagy"/>
    <property type="evidence" value="ECO:0007669"/>
    <property type="project" value="UniProtKB-KW"/>
</dbReference>
<evidence type="ECO:0000256" key="6">
    <source>
        <dbReference type="ARBA" id="ARBA00022970"/>
    </source>
</evidence>
<proteinExistence type="inferred from homology"/>
<dbReference type="InterPro" id="IPR024671">
    <property type="entry name" value="Atg22-like"/>
</dbReference>
<sequence>MSLPEDLLADPFKVEGTIDPTTEIGREVLSQPPATKKELWSYYLYYNGNNGYVIYFYLPTLLQLMAQRGGFNPDAEGNPPCKITPDDNAPCNVPWLGVSGGIPVVSMIMYATAISFAAQFLLFTTFGSLADYGRYNQYILLGSTLISCAAQMLPIIFLNDDGSHWFGLMILDIVANVSYGMTLVYYAAAFPALSDNLPLVRSVRANLSLSVEEKQHFAEKWRSHVSAISTTFSNIGFLVISVVFLIVSFIPWSQGPFLNDDHQFGNTPLYYFIATAGCSAFLLINAIPYFIYRPSGRHGPPLPENAHHLTIGWKSVFETLKETRKHRHLFMYFASFFMFSDGVNAISSMQTFIQNDVTAFSATQTVVQGFITAITSIIGCLFFLLLAKKFNVSTKTNLMIILVATGTNENQHGDTVQCSHKTILFIIGVIPIWGCFGIGLDNFGLKTNWELWVMSAWSGLFTGPIWAWQQSLLSELIPRGEENKFFSLFGIVGKASSWIGASVIAAVTQKTANAYYGWPIIASLFVVAIIILYFIDMDAARLEMLHFEIQRELAQAHIHAINRIATVDEKASVIKLELVNHENNSDGLDRHHQ</sequence>
<feature type="transmembrane region" description="Helical" evidence="9">
    <location>
        <begin position="422"/>
        <end position="440"/>
    </location>
</feature>
<feature type="transmembrane region" description="Helical" evidence="9">
    <location>
        <begin position="485"/>
        <end position="508"/>
    </location>
</feature>
<evidence type="ECO:0000256" key="2">
    <source>
        <dbReference type="ARBA" id="ARBA00006978"/>
    </source>
</evidence>
<protein>
    <recommendedName>
        <fullName evidence="9">Autophagy-related protein</fullName>
    </recommendedName>
</protein>
<dbReference type="STRING" id="90262.A0A1X2I7H7"/>
<evidence type="ECO:0000313" key="11">
    <source>
        <dbReference type="Proteomes" id="UP000193560"/>
    </source>
</evidence>
<feature type="transmembrane region" description="Helical" evidence="9">
    <location>
        <begin position="270"/>
        <end position="292"/>
    </location>
</feature>
<keyword evidence="9" id="KW-0072">Autophagy</keyword>
<gene>
    <name evidence="10" type="ORF">BCR42DRAFT_494365</name>
</gene>
<dbReference type="OrthoDB" id="192733at2759"/>
<dbReference type="Gene3D" id="1.20.1250.20">
    <property type="entry name" value="MFS general substrate transporter like domains"/>
    <property type="match status" value="1"/>
</dbReference>
<keyword evidence="3 9" id="KW-0813">Transport</keyword>
<keyword evidence="4 9" id="KW-0926">Vacuole</keyword>
<comment type="similarity">
    <text evidence="2 9">Belongs to the ATG22 family.</text>
</comment>
<evidence type="ECO:0000256" key="7">
    <source>
        <dbReference type="ARBA" id="ARBA00022989"/>
    </source>
</evidence>
<comment type="function">
    <text evidence="9">Vacuolar effluxer which mediate the efflux of amino acids resulting from autophagic degradation. The release of autophagic amino acids allows the maintenance of protein synthesis and viability during nitrogen starvation.</text>
</comment>
<comment type="subcellular location">
    <subcellularLocation>
        <location evidence="1">Endomembrane system</location>
        <topology evidence="1">Multi-pass membrane protein</topology>
    </subcellularLocation>
    <subcellularLocation>
        <location evidence="9">Vacuole membrane</location>
        <topology evidence="9">Multi-pass membrane protein</topology>
    </subcellularLocation>
</comment>
<accession>A0A1X2I7H7</accession>
<feature type="transmembrane region" description="Helical" evidence="9">
    <location>
        <begin position="514"/>
        <end position="535"/>
    </location>
</feature>
<comment type="caution">
    <text evidence="10">The sequence shown here is derived from an EMBL/GenBank/DDBJ whole genome shotgun (WGS) entry which is preliminary data.</text>
</comment>
<feature type="transmembrane region" description="Helical" evidence="9">
    <location>
        <begin position="366"/>
        <end position="387"/>
    </location>
</feature>
<evidence type="ECO:0000256" key="4">
    <source>
        <dbReference type="ARBA" id="ARBA00022554"/>
    </source>
</evidence>
<organism evidence="10 11">
    <name type="scientific">Absidia repens</name>
    <dbReference type="NCBI Taxonomy" id="90262"/>
    <lineage>
        <taxon>Eukaryota</taxon>
        <taxon>Fungi</taxon>
        <taxon>Fungi incertae sedis</taxon>
        <taxon>Mucoromycota</taxon>
        <taxon>Mucoromycotina</taxon>
        <taxon>Mucoromycetes</taxon>
        <taxon>Mucorales</taxon>
        <taxon>Cunninghamellaceae</taxon>
        <taxon>Absidia</taxon>
    </lineage>
</organism>
<evidence type="ECO:0000313" key="10">
    <source>
        <dbReference type="EMBL" id="ORZ10820.1"/>
    </source>
</evidence>
<dbReference type="InterPro" id="IPR050495">
    <property type="entry name" value="ATG22/LtaA_families"/>
</dbReference>
<feature type="transmembrane region" description="Helical" evidence="9">
    <location>
        <begin position="104"/>
        <end position="126"/>
    </location>
</feature>
<dbReference type="Proteomes" id="UP000193560">
    <property type="component" value="Unassembled WGS sequence"/>
</dbReference>
<dbReference type="SUPFAM" id="SSF103473">
    <property type="entry name" value="MFS general substrate transporter"/>
    <property type="match status" value="1"/>
</dbReference>
<dbReference type="GO" id="GO:0005774">
    <property type="term" value="C:vacuolar membrane"/>
    <property type="evidence" value="ECO:0007669"/>
    <property type="project" value="UniProtKB-SubCell"/>
</dbReference>
<feature type="transmembrane region" description="Helical" evidence="9">
    <location>
        <begin position="164"/>
        <end position="188"/>
    </location>
</feature>
<keyword evidence="6 9" id="KW-0029">Amino-acid transport</keyword>
<name>A0A1X2I7H7_9FUNG</name>
<dbReference type="InterPro" id="IPR036259">
    <property type="entry name" value="MFS_trans_sf"/>
</dbReference>
<dbReference type="GO" id="GO:0012505">
    <property type="term" value="C:endomembrane system"/>
    <property type="evidence" value="ECO:0007669"/>
    <property type="project" value="UniProtKB-SubCell"/>
</dbReference>
<dbReference type="EMBL" id="MCGE01000023">
    <property type="protein sequence ID" value="ORZ10820.1"/>
    <property type="molecule type" value="Genomic_DNA"/>
</dbReference>
<evidence type="ECO:0000256" key="1">
    <source>
        <dbReference type="ARBA" id="ARBA00004127"/>
    </source>
</evidence>
<dbReference type="PANTHER" id="PTHR23519:SF1">
    <property type="entry name" value="AUTOPHAGY-RELATED PROTEIN 22"/>
    <property type="match status" value="1"/>
</dbReference>
<dbReference type="PANTHER" id="PTHR23519">
    <property type="entry name" value="AUTOPHAGY-RELATED PROTEIN 22"/>
    <property type="match status" value="1"/>
</dbReference>
<evidence type="ECO:0000256" key="5">
    <source>
        <dbReference type="ARBA" id="ARBA00022692"/>
    </source>
</evidence>
<reference evidence="10 11" key="1">
    <citation type="submission" date="2016-07" db="EMBL/GenBank/DDBJ databases">
        <title>Pervasive Adenine N6-methylation of Active Genes in Fungi.</title>
        <authorList>
            <consortium name="DOE Joint Genome Institute"/>
            <person name="Mondo S.J."/>
            <person name="Dannebaum R.O."/>
            <person name="Kuo R.C."/>
            <person name="Labutti K."/>
            <person name="Haridas S."/>
            <person name="Kuo A."/>
            <person name="Salamov A."/>
            <person name="Ahrendt S.R."/>
            <person name="Lipzen A."/>
            <person name="Sullivan W."/>
            <person name="Andreopoulos W.B."/>
            <person name="Clum A."/>
            <person name="Lindquist E."/>
            <person name="Daum C."/>
            <person name="Ramamoorthy G.K."/>
            <person name="Gryganskyi A."/>
            <person name="Culley D."/>
            <person name="Magnuson J.K."/>
            <person name="James T.Y."/>
            <person name="O'Malley M.A."/>
            <person name="Stajich J.E."/>
            <person name="Spatafora J.W."/>
            <person name="Visel A."/>
            <person name="Grigoriev I.V."/>
        </authorList>
    </citation>
    <scope>NUCLEOTIDE SEQUENCE [LARGE SCALE GENOMIC DNA]</scope>
    <source>
        <strain evidence="10 11">NRRL 1336</strain>
    </source>
</reference>
<keyword evidence="7 9" id="KW-1133">Transmembrane helix</keyword>
<dbReference type="CDD" id="cd17483">
    <property type="entry name" value="MFS_Atg22_like"/>
    <property type="match status" value="1"/>
</dbReference>
<evidence type="ECO:0000256" key="8">
    <source>
        <dbReference type="ARBA" id="ARBA00023136"/>
    </source>
</evidence>
<dbReference type="AlphaFoldDB" id="A0A1X2I7H7"/>